<dbReference type="FunFam" id="3.40.50.170:FF:000009">
    <property type="entry name" value="Phosphoribosylglycinamide formyltransferase (Eurofung)"/>
    <property type="match status" value="1"/>
</dbReference>
<keyword evidence="4 11" id="KW-0808">Transferase</keyword>
<comment type="catalytic activity">
    <reaction evidence="9">
        <text>N(1)-(5-phospho-beta-D-ribosyl)glycinamide + (6R)-10-formyltetrahydrofolate = N(2)-formyl-N(1)-(5-phospho-beta-D-ribosyl)glycinamide + (6S)-5,6,7,8-tetrahydrofolate + H(+)</text>
        <dbReference type="Rhea" id="RHEA:15053"/>
        <dbReference type="ChEBI" id="CHEBI:15378"/>
        <dbReference type="ChEBI" id="CHEBI:57453"/>
        <dbReference type="ChEBI" id="CHEBI:143788"/>
        <dbReference type="ChEBI" id="CHEBI:147286"/>
        <dbReference type="ChEBI" id="CHEBI:195366"/>
        <dbReference type="EC" id="2.1.2.2"/>
    </reaction>
</comment>
<dbReference type="OrthoDB" id="5575075at2759"/>
<organism evidence="11 12">
    <name type="scientific">Exophiala mesophila</name>
    <name type="common">Black yeast-like fungus</name>
    <dbReference type="NCBI Taxonomy" id="212818"/>
    <lineage>
        <taxon>Eukaryota</taxon>
        <taxon>Fungi</taxon>
        <taxon>Dikarya</taxon>
        <taxon>Ascomycota</taxon>
        <taxon>Pezizomycotina</taxon>
        <taxon>Eurotiomycetes</taxon>
        <taxon>Chaetothyriomycetidae</taxon>
        <taxon>Chaetothyriales</taxon>
        <taxon>Herpotrichiellaceae</taxon>
        <taxon>Exophiala</taxon>
    </lineage>
</organism>
<evidence type="ECO:0000313" key="12">
    <source>
        <dbReference type="Proteomes" id="UP000054302"/>
    </source>
</evidence>
<dbReference type="Gene3D" id="3.40.50.170">
    <property type="entry name" value="Formyl transferase, N-terminal domain"/>
    <property type="match status" value="1"/>
</dbReference>
<evidence type="ECO:0000256" key="5">
    <source>
        <dbReference type="ARBA" id="ARBA00022755"/>
    </source>
</evidence>
<dbReference type="Pfam" id="PF00551">
    <property type="entry name" value="Formyl_trans_N"/>
    <property type="match status" value="1"/>
</dbReference>
<dbReference type="OMA" id="HYVDEGM"/>
<dbReference type="GO" id="GO:0005737">
    <property type="term" value="C:cytoplasm"/>
    <property type="evidence" value="ECO:0007669"/>
    <property type="project" value="TreeGrafter"/>
</dbReference>
<keyword evidence="5" id="KW-0658">Purine biosynthesis</keyword>
<evidence type="ECO:0000313" key="11">
    <source>
        <dbReference type="EMBL" id="KIV94726.1"/>
    </source>
</evidence>
<dbReference type="InterPro" id="IPR004607">
    <property type="entry name" value="GART"/>
</dbReference>
<dbReference type="PANTHER" id="PTHR43369">
    <property type="entry name" value="PHOSPHORIBOSYLGLYCINAMIDE FORMYLTRANSFERASE"/>
    <property type="match status" value="1"/>
</dbReference>
<accession>A0A0D1Y2B8</accession>
<dbReference type="InterPro" id="IPR002376">
    <property type="entry name" value="Formyl_transf_N"/>
</dbReference>
<proteinExistence type="inferred from homology"/>
<dbReference type="STRING" id="212818.A0A0D1Y2B8"/>
<dbReference type="NCBIfam" id="TIGR00639">
    <property type="entry name" value="PurN"/>
    <property type="match status" value="1"/>
</dbReference>
<evidence type="ECO:0000256" key="8">
    <source>
        <dbReference type="ARBA" id="ARBA00041682"/>
    </source>
</evidence>
<feature type="domain" description="Formyl transferase N-terminal" evidence="10">
    <location>
        <begin position="27"/>
        <end position="238"/>
    </location>
</feature>
<dbReference type="RefSeq" id="XP_016226300.1">
    <property type="nucleotide sequence ID" value="XM_016366782.1"/>
</dbReference>
<evidence type="ECO:0000256" key="7">
    <source>
        <dbReference type="ARBA" id="ARBA00041324"/>
    </source>
</evidence>
<comment type="similarity">
    <text evidence="6">Belongs to the GART family.</text>
</comment>
<reference evidence="11 12" key="1">
    <citation type="submission" date="2015-01" db="EMBL/GenBank/DDBJ databases">
        <title>The Genome Sequence of Exophiala mesophila CBS40295.</title>
        <authorList>
            <consortium name="The Broad Institute Genomics Platform"/>
            <person name="Cuomo C."/>
            <person name="de Hoog S."/>
            <person name="Gorbushina A."/>
            <person name="Stielow B."/>
            <person name="Teixiera M."/>
            <person name="Abouelleil A."/>
            <person name="Chapman S.B."/>
            <person name="Priest M."/>
            <person name="Young S.K."/>
            <person name="Wortman J."/>
            <person name="Nusbaum C."/>
            <person name="Birren B."/>
        </authorList>
    </citation>
    <scope>NUCLEOTIDE SEQUENCE [LARGE SCALE GENOMIC DNA]</scope>
    <source>
        <strain evidence="11 12">CBS 40295</strain>
    </source>
</reference>
<dbReference type="GeneID" id="27320309"/>
<dbReference type="HOGENOM" id="CLU_038395_0_1_1"/>
<evidence type="ECO:0000256" key="4">
    <source>
        <dbReference type="ARBA" id="ARBA00022679"/>
    </source>
</evidence>
<evidence type="ECO:0000259" key="10">
    <source>
        <dbReference type="Pfam" id="PF00551"/>
    </source>
</evidence>
<dbReference type="CDD" id="cd08645">
    <property type="entry name" value="FMT_core_GART"/>
    <property type="match status" value="1"/>
</dbReference>
<evidence type="ECO:0000256" key="9">
    <source>
        <dbReference type="ARBA" id="ARBA00047664"/>
    </source>
</evidence>
<dbReference type="EMBL" id="KN847521">
    <property type="protein sequence ID" value="KIV94726.1"/>
    <property type="molecule type" value="Genomic_DNA"/>
</dbReference>
<gene>
    <name evidence="11" type="ORF">PV10_02464</name>
</gene>
<dbReference type="AlphaFoldDB" id="A0A0D1Y2B8"/>
<protein>
    <recommendedName>
        <fullName evidence="3">Phosphoribosylglycinamide formyltransferase</fullName>
        <ecNumber evidence="2">2.1.2.2</ecNumber>
    </recommendedName>
    <alternativeName>
        <fullName evidence="8">5'-phosphoribosylglycinamide transformylase</fullName>
    </alternativeName>
    <alternativeName>
        <fullName evidence="7">GAR transformylase</fullName>
    </alternativeName>
</protein>
<keyword evidence="12" id="KW-1185">Reference proteome</keyword>
<evidence type="ECO:0000256" key="2">
    <source>
        <dbReference type="ARBA" id="ARBA00012254"/>
    </source>
</evidence>
<dbReference type="InterPro" id="IPR036477">
    <property type="entry name" value="Formyl_transf_N_sf"/>
</dbReference>
<dbReference type="EC" id="2.1.2.2" evidence="2"/>
<sequence>MTDLAMTSLKFSTTDKTRTYSTSTSFNITVLISGSGTNLQALIDACGQAPSTSNKPAPKKTLAHGEITHVISNRREAKGIERAQKAHIPVTYHNLVAYKKKHPATPEGVEAARVQYDVDLAQKILTHIPSPDLVICAGWMHILSHGFVDALQRANVKIINLHPALPGQFDGSNAIGRAFDAFQQGKITKTGVMIHEVITQVDAGRPILVRDVEIRKEDTLEDLEERIHQTEWGLIVEATEKVLQLLEQDRRGSR</sequence>
<dbReference type="GO" id="GO:0004644">
    <property type="term" value="F:phosphoribosylglycinamide formyltransferase activity"/>
    <property type="evidence" value="ECO:0007669"/>
    <property type="project" value="UniProtKB-EC"/>
</dbReference>
<evidence type="ECO:0000256" key="6">
    <source>
        <dbReference type="ARBA" id="ARBA00038440"/>
    </source>
</evidence>
<dbReference type="Proteomes" id="UP000054302">
    <property type="component" value="Unassembled WGS sequence"/>
</dbReference>
<dbReference type="GO" id="GO:0006189">
    <property type="term" value="P:'de novo' IMP biosynthetic process"/>
    <property type="evidence" value="ECO:0007669"/>
    <property type="project" value="InterPro"/>
</dbReference>
<dbReference type="SUPFAM" id="SSF53328">
    <property type="entry name" value="Formyltransferase"/>
    <property type="match status" value="1"/>
</dbReference>
<dbReference type="PANTHER" id="PTHR43369:SF2">
    <property type="entry name" value="PHOSPHORIBOSYLGLYCINAMIDE FORMYLTRANSFERASE"/>
    <property type="match status" value="1"/>
</dbReference>
<evidence type="ECO:0000256" key="3">
    <source>
        <dbReference type="ARBA" id="ARBA00022076"/>
    </source>
</evidence>
<evidence type="ECO:0000256" key="1">
    <source>
        <dbReference type="ARBA" id="ARBA00005054"/>
    </source>
</evidence>
<comment type="pathway">
    <text evidence="1">Purine metabolism; IMP biosynthesis via de novo pathway; N(2)-formyl-N(1)-(5-phospho-D-ribosyl)glycinamide from N(1)-(5-phospho-D-ribosyl)glycinamide (10-formyl THF route): step 1/1.</text>
</comment>
<dbReference type="VEuPathDB" id="FungiDB:PV10_02464"/>
<name>A0A0D1Y2B8_EXOME</name>